<feature type="region of interest" description="Disordered" evidence="1">
    <location>
        <begin position="1"/>
        <end position="175"/>
    </location>
</feature>
<keyword evidence="4" id="KW-1185">Reference proteome</keyword>
<organism evidence="3 4">
    <name type="scientific">Mycena belliarum</name>
    <dbReference type="NCBI Taxonomy" id="1033014"/>
    <lineage>
        <taxon>Eukaryota</taxon>
        <taxon>Fungi</taxon>
        <taxon>Dikarya</taxon>
        <taxon>Basidiomycota</taxon>
        <taxon>Agaricomycotina</taxon>
        <taxon>Agaricomycetes</taxon>
        <taxon>Agaricomycetidae</taxon>
        <taxon>Agaricales</taxon>
        <taxon>Marasmiineae</taxon>
        <taxon>Mycenaceae</taxon>
        <taxon>Mycena</taxon>
    </lineage>
</organism>
<dbReference type="InterPro" id="IPR000210">
    <property type="entry name" value="BTB/POZ_dom"/>
</dbReference>
<proteinExistence type="predicted"/>
<protein>
    <recommendedName>
        <fullName evidence="2">BTB domain-containing protein</fullName>
    </recommendedName>
</protein>
<dbReference type="PROSITE" id="PS50097">
    <property type="entry name" value="BTB"/>
    <property type="match status" value="1"/>
</dbReference>
<accession>A0AAD6U6H4</accession>
<evidence type="ECO:0000259" key="2">
    <source>
        <dbReference type="PROSITE" id="PS50097"/>
    </source>
</evidence>
<dbReference type="Proteomes" id="UP001222325">
    <property type="component" value="Unassembled WGS sequence"/>
</dbReference>
<feature type="compositionally biased region" description="Polar residues" evidence="1">
    <location>
        <begin position="48"/>
        <end position="67"/>
    </location>
</feature>
<feature type="compositionally biased region" description="Pro residues" evidence="1">
    <location>
        <begin position="82"/>
        <end position="92"/>
    </location>
</feature>
<evidence type="ECO:0000313" key="4">
    <source>
        <dbReference type="Proteomes" id="UP001222325"/>
    </source>
</evidence>
<evidence type="ECO:0000313" key="3">
    <source>
        <dbReference type="EMBL" id="KAJ7091957.1"/>
    </source>
</evidence>
<reference evidence="3" key="1">
    <citation type="submission" date="2023-03" db="EMBL/GenBank/DDBJ databases">
        <title>Massive genome expansion in bonnet fungi (Mycena s.s.) driven by repeated elements and novel gene families across ecological guilds.</title>
        <authorList>
            <consortium name="Lawrence Berkeley National Laboratory"/>
            <person name="Harder C.B."/>
            <person name="Miyauchi S."/>
            <person name="Viragh M."/>
            <person name="Kuo A."/>
            <person name="Thoen E."/>
            <person name="Andreopoulos B."/>
            <person name="Lu D."/>
            <person name="Skrede I."/>
            <person name="Drula E."/>
            <person name="Henrissat B."/>
            <person name="Morin E."/>
            <person name="Kohler A."/>
            <person name="Barry K."/>
            <person name="LaButti K."/>
            <person name="Morin E."/>
            <person name="Salamov A."/>
            <person name="Lipzen A."/>
            <person name="Mereny Z."/>
            <person name="Hegedus B."/>
            <person name="Baldrian P."/>
            <person name="Stursova M."/>
            <person name="Weitz H."/>
            <person name="Taylor A."/>
            <person name="Grigoriev I.V."/>
            <person name="Nagy L.G."/>
            <person name="Martin F."/>
            <person name="Kauserud H."/>
        </authorList>
    </citation>
    <scope>NUCLEOTIDE SEQUENCE</scope>
    <source>
        <strain evidence="3">CBHHK173m</strain>
    </source>
</reference>
<feature type="compositionally biased region" description="Basic and acidic residues" evidence="1">
    <location>
        <begin position="165"/>
        <end position="174"/>
    </location>
</feature>
<feature type="domain" description="BTB" evidence="2">
    <location>
        <begin position="199"/>
        <end position="298"/>
    </location>
</feature>
<gene>
    <name evidence="3" type="ORF">B0H15DRAFT_182005</name>
</gene>
<sequence>MRRSGPNLDKRIPIMPAGSHGTSNRGKRIVGTGVRKSTKLQPARRASNRSSVNESRPSRTSINSNMDVDTESEDELILSPSPRRPPQGPRPVSPRKRTPCVTRDSEDSEPESQISSPLRLIRSHTDPDELEACNSFPSAPGLGSRDIGSSDFESSTRKSLPKSPSRQDSKDHAHPVQAPPYYIHLQRPDFEKHPTLFFSDGSLFIQLAKMRFRLHKTRLANTSQFFNELFRLRDSSWEQVLPMEISLESGDAEVTTVVVEAEEVYKIDLYVLDNVDLDLADFEMLMMLDTNNEMRYSPDVLPFSTLASVLRAAKTLRCYEMFTWAIACIEKQWTQPSYLVPIPNAWETFVLARKYNMDISITMRALYELLRIQAEDDTRARSLPSDCFLKAREMLNKAWVTITESQNNFVVPCPLTPRPEGTVPLCTSHSPPDIGRTHNELVHEHIFKQHLFDPIGGLEALITMEKAWRVAGYCVTCIHLKKSLWAEQREKMVQDLKVFYNEL</sequence>
<name>A0AAD6U6H4_9AGAR</name>
<dbReference type="AlphaFoldDB" id="A0AAD6U6H4"/>
<comment type="caution">
    <text evidence="3">The sequence shown here is derived from an EMBL/GenBank/DDBJ whole genome shotgun (WGS) entry which is preliminary data.</text>
</comment>
<dbReference type="EMBL" id="JARJCN010000019">
    <property type="protein sequence ID" value="KAJ7091957.1"/>
    <property type="molecule type" value="Genomic_DNA"/>
</dbReference>
<evidence type="ECO:0000256" key="1">
    <source>
        <dbReference type="SAM" id="MobiDB-lite"/>
    </source>
</evidence>